<dbReference type="OrthoDB" id="9762324at2"/>
<dbReference type="SUPFAM" id="SSF53649">
    <property type="entry name" value="Alkaline phosphatase-like"/>
    <property type="match status" value="1"/>
</dbReference>
<keyword evidence="3" id="KW-1185">Reference proteome</keyword>
<proteinExistence type="predicted"/>
<dbReference type="Gene3D" id="3.40.720.10">
    <property type="entry name" value="Alkaline Phosphatase, subunit A"/>
    <property type="match status" value="1"/>
</dbReference>
<dbReference type="PANTHER" id="PTHR43751">
    <property type="entry name" value="SULFATASE"/>
    <property type="match status" value="1"/>
</dbReference>
<dbReference type="InterPro" id="IPR017850">
    <property type="entry name" value="Alkaline_phosphatase_core_sf"/>
</dbReference>
<dbReference type="Pfam" id="PF00884">
    <property type="entry name" value="Sulfatase"/>
    <property type="match status" value="1"/>
</dbReference>
<sequence>MRNDLIIFHLPPNGGTTSPTLPMKFKLISSLFTCLAFTVLHAAPQRPPNLIVILADDLGWGELGCFGQQLIQTPRLDRMAAEGMRFTQFYSGATVCAPSRSVLMTGLHQGRTRIRGNSTNPTKLALHSGDLTVAEFLKSAGYRNGVFGKWGLGESGPAASGLPLRKGFETFFGYLNHYHAHNHFPDHLWRNEERLPLPNRARAVGDFGGSVTDDPVLFADDLITDEVLKFIGRHQHEPFFVYWSPVLPHANNERTTTQGNGAQVPDFGPYAGRDWPEQDKGHAAMITRLDSYVGRLIDHLRLLGLDQNTIVLFSSDNGPHNESKHNLARFRPAGPFTGTKRSLTEGGIRVPTIAWGPGLVPAGVTSGHAAYLGDWFATAAELAGAKAPEGLNSVSFAAAMQGRPADQAAHDFLYWEFNERGFSQAVLYKGHWKFIRTTHPTRSVRLHDLENDPSEAKNVAAEHADIVASIEAYLTTARRDDPAWPATTRID</sequence>
<evidence type="ECO:0000259" key="1">
    <source>
        <dbReference type="Pfam" id="PF00884"/>
    </source>
</evidence>
<feature type="domain" description="Sulfatase N-terminal" evidence="1">
    <location>
        <begin position="48"/>
        <end position="385"/>
    </location>
</feature>
<dbReference type="Gene3D" id="3.30.1120.10">
    <property type="match status" value="1"/>
</dbReference>
<reference evidence="2 3" key="1">
    <citation type="submission" date="2019-01" db="EMBL/GenBank/DDBJ databases">
        <title>Lacunisphaera sp. strain TWA-58.</title>
        <authorList>
            <person name="Chen W.-M."/>
        </authorList>
    </citation>
    <scope>NUCLEOTIDE SEQUENCE [LARGE SCALE GENOMIC DNA]</scope>
    <source>
        <strain evidence="2 3">TWA-58</strain>
    </source>
</reference>
<dbReference type="InterPro" id="IPR052701">
    <property type="entry name" value="GAG_Ulvan_Degrading_Sulfatases"/>
</dbReference>
<dbReference type="CDD" id="cd16145">
    <property type="entry name" value="ARS_like"/>
    <property type="match status" value="1"/>
</dbReference>
<organism evidence="2 3">
    <name type="scientific">Oleiharenicola lentus</name>
    <dbReference type="NCBI Taxonomy" id="2508720"/>
    <lineage>
        <taxon>Bacteria</taxon>
        <taxon>Pseudomonadati</taxon>
        <taxon>Verrucomicrobiota</taxon>
        <taxon>Opitutia</taxon>
        <taxon>Opitutales</taxon>
        <taxon>Opitutaceae</taxon>
        <taxon>Oleiharenicola</taxon>
    </lineage>
</organism>
<gene>
    <name evidence="2" type="ORF">ESB00_10725</name>
</gene>
<dbReference type="EMBL" id="SDHX01000001">
    <property type="protein sequence ID" value="RXK56316.1"/>
    <property type="molecule type" value="Genomic_DNA"/>
</dbReference>
<protein>
    <submittedName>
        <fullName evidence="2">N-acetylgalactosamine-6-sulfatase</fullName>
    </submittedName>
</protein>
<dbReference type="AlphaFoldDB" id="A0A4Q1CBM3"/>
<evidence type="ECO:0000313" key="3">
    <source>
        <dbReference type="Proteomes" id="UP000290218"/>
    </source>
</evidence>
<evidence type="ECO:0000313" key="2">
    <source>
        <dbReference type="EMBL" id="RXK56316.1"/>
    </source>
</evidence>
<dbReference type="PANTHER" id="PTHR43751:SF3">
    <property type="entry name" value="SULFATASE N-TERMINAL DOMAIN-CONTAINING PROTEIN"/>
    <property type="match status" value="1"/>
</dbReference>
<name>A0A4Q1CBM3_9BACT</name>
<dbReference type="Proteomes" id="UP000290218">
    <property type="component" value="Unassembled WGS sequence"/>
</dbReference>
<accession>A0A4Q1CBM3</accession>
<dbReference type="InterPro" id="IPR000917">
    <property type="entry name" value="Sulfatase_N"/>
</dbReference>
<comment type="caution">
    <text evidence="2">The sequence shown here is derived from an EMBL/GenBank/DDBJ whole genome shotgun (WGS) entry which is preliminary data.</text>
</comment>